<dbReference type="Pfam" id="PF09335">
    <property type="entry name" value="VTT_dom"/>
    <property type="match status" value="1"/>
</dbReference>
<keyword evidence="6 7" id="KW-0472">Membrane</keyword>
<comment type="subcellular location">
    <subcellularLocation>
        <location evidence="1">Cell membrane</location>
        <topology evidence="1">Multi-pass membrane protein</topology>
    </subcellularLocation>
</comment>
<proteinExistence type="inferred from homology"/>
<comment type="caution">
    <text evidence="9">The sequence shown here is derived from an EMBL/GenBank/DDBJ whole genome shotgun (WGS) entry which is preliminary data.</text>
</comment>
<dbReference type="GO" id="GO:0005886">
    <property type="term" value="C:plasma membrane"/>
    <property type="evidence" value="ECO:0007669"/>
    <property type="project" value="UniProtKB-SubCell"/>
</dbReference>
<evidence type="ECO:0000259" key="8">
    <source>
        <dbReference type="Pfam" id="PF09335"/>
    </source>
</evidence>
<keyword evidence="4 7" id="KW-0812">Transmembrane</keyword>
<keyword evidence="5 7" id="KW-1133">Transmembrane helix</keyword>
<evidence type="ECO:0000256" key="2">
    <source>
        <dbReference type="ARBA" id="ARBA00010792"/>
    </source>
</evidence>
<comment type="similarity">
    <text evidence="2">Belongs to the DedA family.</text>
</comment>
<dbReference type="EMBL" id="BHYL01000091">
    <property type="protein sequence ID" value="GCD19715.1"/>
    <property type="molecule type" value="Genomic_DNA"/>
</dbReference>
<evidence type="ECO:0000256" key="3">
    <source>
        <dbReference type="ARBA" id="ARBA00022475"/>
    </source>
</evidence>
<dbReference type="PANTHER" id="PTHR42709:SF6">
    <property type="entry name" value="UNDECAPRENYL PHOSPHATE TRANSPORTER A"/>
    <property type="match status" value="1"/>
</dbReference>
<keyword evidence="3" id="KW-1003">Cell membrane</keyword>
<name>A0A401UYM5_9CELL</name>
<evidence type="ECO:0000256" key="1">
    <source>
        <dbReference type="ARBA" id="ARBA00004651"/>
    </source>
</evidence>
<dbReference type="InterPro" id="IPR051311">
    <property type="entry name" value="DedA_domain"/>
</dbReference>
<reference evidence="9 10" key="1">
    <citation type="submission" date="2018-11" db="EMBL/GenBank/DDBJ databases">
        <title>Draft genome sequence of Cellulomonas takizawaensis strain TKZ-21.</title>
        <authorList>
            <person name="Yamamura H."/>
            <person name="Hayashi T."/>
            <person name="Hamada M."/>
            <person name="Serisawa Y."/>
            <person name="Matsuyama K."/>
            <person name="Nakagawa Y."/>
            <person name="Otoguro M."/>
            <person name="Yanagida F."/>
            <person name="Hayakawa M."/>
        </authorList>
    </citation>
    <scope>NUCLEOTIDE SEQUENCE [LARGE SCALE GENOMIC DNA]</scope>
    <source>
        <strain evidence="9 10">TKZ-21</strain>
    </source>
</reference>
<evidence type="ECO:0000256" key="4">
    <source>
        <dbReference type="ARBA" id="ARBA00022692"/>
    </source>
</evidence>
<evidence type="ECO:0000313" key="9">
    <source>
        <dbReference type="EMBL" id="GCD19715.1"/>
    </source>
</evidence>
<organism evidence="9 10">
    <name type="scientific">Cellulomonas algicola</name>
    <dbReference type="NCBI Taxonomy" id="2071633"/>
    <lineage>
        <taxon>Bacteria</taxon>
        <taxon>Bacillati</taxon>
        <taxon>Actinomycetota</taxon>
        <taxon>Actinomycetes</taxon>
        <taxon>Micrococcales</taxon>
        <taxon>Cellulomonadaceae</taxon>
        <taxon>Cellulomonas</taxon>
    </lineage>
</organism>
<protein>
    <recommendedName>
        <fullName evidence="8">VTT domain-containing protein</fullName>
    </recommendedName>
</protein>
<dbReference type="OrthoDB" id="162303at2"/>
<evidence type="ECO:0000256" key="7">
    <source>
        <dbReference type="SAM" id="Phobius"/>
    </source>
</evidence>
<dbReference type="RefSeq" id="WP_124342249.1">
    <property type="nucleotide sequence ID" value="NZ_BHYL01000091.1"/>
</dbReference>
<dbReference type="InterPro" id="IPR032816">
    <property type="entry name" value="VTT_dom"/>
</dbReference>
<evidence type="ECO:0000256" key="6">
    <source>
        <dbReference type="ARBA" id="ARBA00023136"/>
    </source>
</evidence>
<sequence length="229" mass="24455">MEAWVLALVGSPWVFVVLYLFATIDGFFPPIPSESVVIALATLAMAQGEPNLVLVILVAAAGAFTGDQIAYQIGTKVKVREVRFLRSARAQATIDWAERALEHRGASFIIAARYIPVGRVAVNMTAGALGYSRRRFSALAALAALTWGVYSTAIGIGAAAWLGHNPILAVVVGVVGGVLLGVVIDWLLRRYQALAQRRRARVHHAPAVPLRSVEASAHRRAVAEDDAVA</sequence>
<feature type="transmembrane region" description="Helical" evidence="7">
    <location>
        <begin position="12"/>
        <end position="31"/>
    </location>
</feature>
<feature type="transmembrane region" description="Helical" evidence="7">
    <location>
        <begin position="139"/>
        <end position="161"/>
    </location>
</feature>
<dbReference type="PANTHER" id="PTHR42709">
    <property type="entry name" value="ALKALINE PHOSPHATASE LIKE PROTEIN"/>
    <property type="match status" value="1"/>
</dbReference>
<feature type="transmembrane region" description="Helical" evidence="7">
    <location>
        <begin position="167"/>
        <end position="188"/>
    </location>
</feature>
<evidence type="ECO:0000256" key="5">
    <source>
        <dbReference type="ARBA" id="ARBA00022989"/>
    </source>
</evidence>
<gene>
    <name evidence="9" type="ORF">CTKZ_12770</name>
</gene>
<dbReference type="AlphaFoldDB" id="A0A401UYM5"/>
<evidence type="ECO:0000313" key="10">
    <source>
        <dbReference type="Proteomes" id="UP000288246"/>
    </source>
</evidence>
<keyword evidence="10" id="KW-1185">Reference proteome</keyword>
<accession>A0A401UYM5</accession>
<dbReference type="Proteomes" id="UP000288246">
    <property type="component" value="Unassembled WGS sequence"/>
</dbReference>
<feature type="domain" description="VTT" evidence="8">
    <location>
        <begin position="31"/>
        <end position="154"/>
    </location>
</feature>
<feature type="transmembrane region" description="Helical" evidence="7">
    <location>
        <begin position="51"/>
        <end position="71"/>
    </location>
</feature>